<dbReference type="OrthoDB" id="17560at2759"/>
<proteinExistence type="predicted"/>
<evidence type="ECO:0000313" key="2">
    <source>
        <dbReference type="Proteomes" id="UP000308652"/>
    </source>
</evidence>
<keyword evidence="2" id="KW-1185">Reference proteome</keyword>
<gene>
    <name evidence="1" type="ORF">BDQ12DRAFT_665311</name>
</gene>
<dbReference type="Proteomes" id="UP000308652">
    <property type="component" value="Unassembled WGS sequence"/>
</dbReference>
<reference evidence="1 2" key="1">
    <citation type="journal article" date="2019" name="Nat. Ecol. Evol.">
        <title>Megaphylogeny resolves global patterns of mushroom evolution.</title>
        <authorList>
            <person name="Varga T."/>
            <person name="Krizsan K."/>
            <person name="Foldi C."/>
            <person name="Dima B."/>
            <person name="Sanchez-Garcia M."/>
            <person name="Sanchez-Ramirez S."/>
            <person name="Szollosi G.J."/>
            <person name="Szarkandi J.G."/>
            <person name="Papp V."/>
            <person name="Albert L."/>
            <person name="Andreopoulos W."/>
            <person name="Angelini C."/>
            <person name="Antonin V."/>
            <person name="Barry K.W."/>
            <person name="Bougher N.L."/>
            <person name="Buchanan P."/>
            <person name="Buyck B."/>
            <person name="Bense V."/>
            <person name="Catcheside P."/>
            <person name="Chovatia M."/>
            <person name="Cooper J."/>
            <person name="Damon W."/>
            <person name="Desjardin D."/>
            <person name="Finy P."/>
            <person name="Geml J."/>
            <person name="Haridas S."/>
            <person name="Hughes K."/>
            <person name="Justo A."/>
            <person name="Karasinski D."/>
            <person name="Kautmanova I."/>
            <person name="Kiss B."/>
            <person name="Kocsube S."/>
            <person name="Kotiranta H."/>
            <person name="LaButti K.M."/>
            <person name="Lechner B.E."/>
            <person name="Liimatainen K."/>
            <person name="Lipzen A."/>
            <person name="Lukacs Z."/>
            <person name="Mihaltcheva S."/>
            <person name="Morgado L.N."/>
            <person name="Niskanen T."/>
            <person name="Noordeloos M.E."/>
            <person name="Ohm R.A."/>
            <person name="Ortiz-Santana B."/>
            <person name="Ovrebo C."/>
            <person name="Racz N."/>
            <person name="Riley R."/>
            <person name="Savchenko A."/>
            <person name="Shiryaev A."/>
            <person name="Soop K."/>
            <person name="Spirin V."/>
            <person name="Szebenyi C."/>
            <person name="Tomsovsky M."/>
            <person name="Tulloss R.E."/>
            <person name="Uehling J."/>
            <person name="Grigoriev I.V."/>
            <person name="Vagvolgyi C."/>
            <person name="Papp T."/>
            <person name="Martin F.M."/>
            <person name="Miettinen O."/>
            <person name="Hibbett D.S."/>
            <person name="Nagy L.G."/>
        </authorList>
    </citation>
    <scope>NUCLEOTIDE SEQUENCE [LARGE SCALE GENOMIC DNA]</scope>
    <source>
        <strain evidence="1 2">CBS 166.37</strain>
    </source>
</reference>
<organism evidence="1 2">
    <name type="scientific">Crucibulum laeve</name>
    <dbReference type="NCBI Taxonomy" id="68775"/>
    <lineage>
        <taxon>Eukaryota</taxon>
        <taxon>Fungi</taxon>
        <taxon>Dikarya</taxon>
        <taxon>Basidiomycota</taxon>
        <taxon>Agaricomycotina</taxon>
        <taxon>Agaricomycetes</taxon>
        <taxon>Agaricomycetidae</taxon>
        <taxon>Agaricales</taxon>
        <taxon>Agaricineae</taxon>
        <taxon>Nidulariaceae</taxon>
        <taxon>Crucibulum</taxon>
    </lineage>
</organism>
<protein>
    <submittedName>
        <fullName evidence="1">Uncharacterized protein</fullName>
    </submittedName>
</protein>
<name>A0A5C3M6J2_9AGAR</name>
<dbReference type="AlphaFoldDB" id="A0A5C3M6J2"/>
<dbReference type="EMBL" id="ML213599">
    <property type="protein sequence ID" value="TFK39478.1"/>
    <property type="molecule type" value="Genomic_DNA"/>
</dbReference>
<accession>A0A5C3M6J2</accession>
<evidence type="ECO:0000313" key="1">
    <source>
        <dbReference type="EMBL" id="TFK39478.1"/>
    </source>
</evidence>
<sequence length="224" mass="25322">MLMNGPLFDCYKHPNNTINLSDRETSVLPMKVNQKACRSYTDIYTITECRIFCRERERSGGIGCYVGTFTTDYPNDNLVLFLTDVFGIQASYLLVDSKVRQKRIQIFGSVSKIPHRAMSFDAQITEQTRPTLDTVVNELKYEGIMTFADSINLAAGPYVFDLALDHIMSVSVTAHTSLLNIPKDLEIFSIIQKCPATAKRLLLATATPYILSLLFKNGRWRMTT</sequence>